<dbReference type="Gene3D" id="3.60.40.10">
    <property type="entry name" value="PPM-type phosphatase domain"/>
    <property type="match status" value="1"/>
</dbReference>
<name>A0ABU8TDS2_9PSEU</name>
<keyword evidence="2" id="KW-1185">Reference proteome</keyword>
<organism evidence="1 2">
    <name type="scientific">Pseudonocardia spirodelae</name>
    <dbReference type="NCBI Taxonomy" id="3133431"/>
    <lineage>
        <taxon>Bacteria</taxon>
        <taxon>Bacillati</taxon>
        <taxon>Actinomycetota</taxon>
        <taxon>Actinomycetes</taxon>
        <taxon>Pseudonocardiales</taxon>
        <taxon>Pseudonocardiaceae</taxon>
        <taxon>Pseudonocardia</taxon>
    </lineage>
</organism>
<evidence type="ECO:0008006" key="3">
    <source>
        <dbReference type="Google" id="ProtNLM"/>
    </source>
</evidence>
<comment type="caution">
    <text evidence="1">The sequence shown here is derived from an EMBL/GenBank/DDBJ whole genome shotgun (WGS) entry which is preliminary data.</text>
</comment>
<evidence type="ECO:0000313" key="1">
    <source>
        <dbReference type="EMBL" id="MEJ8282085.1"/>
    </source>
</evidence>
<dbReference type="Proteomes" id="UP001364211">
    <property type="component" value="Unassembled WGS sequence"/>
</dbReference>
<accession>A0ABU8TDS2</accession>
<dbReference type="RefSeq" id="WP_340295158.1">
    <property type="nucleotide sequence ID" value="NZ_JBBJUP010000028.1"/>
</dbReference>
<sequence>MSIHGALLPAGSPPGQDRWIATPHGIVVLDGATASAPEVPPAERYVDTLLDALATRLAGRDELPDVIAEAIADATGTLGIAPGGGPSSTVALLRWTETTIEVAALGDNTIVLGLNSGGEVRLRDDRLSTVAPAARRNYHERLRHGHGYDDGHRDLLTTIQRSEVQARNTQDGYWIAEADPAAGHHAETMHLPNESVSWAVIATDGAQRVIDHLGLPWADVAASDDTELQALLDRLHRWETENDPNGQALPRAKPHDDKTLVVWQPNRA</sequence>
<reference evidence="1 2" key="1">
    <citation type="submission" date="2024-03" db="EMBL/GenBank/DDBJ databases">
        <title>Draft genome sequence of Pseudonocardia sp. DW16-2.</title>
        <authorList>
            <person name="Duangmal K."/>
        </authorList>
    </citation>
    <scope>NUCLEOTIDE SEQUENCE [LARGE SCALE GENOMIC DNA]</scope>
    <source>
        <strain evidence="1 2">DW16-2</strain>
    </source>
</reference>
<proteinExistence type="predicted"/>
<dbReference type="SUPFAM" id="SSF81606">
    <property type="entry name" value="PP2C-like"/>
    <property type="match status" value="1"/>
</dbReference>
<gene>
    <name evidence="1" type="ORF">WJX68_24360</name>
</gene>
<dbReference type="EMBL" id="JBBJUP010000028">
    <property type="protein sequence ID" value="MEJ8282085.1"/>
    <property type="molecule type" value="Genomic_DNA"/>
</dbReference>
<protein>
    <recommendedName>
        <fullName evidence="3">Protein phosphatase 2C domain-containing protein</fullName>
    </recommendedName>
</protein>
<evidence type="ECO:0000313" key="2">
    <source>
        <dbReference type="Proteomes" id="UP001364211"/>
    </source>
</evidence>
<dbReference type="InterPro" id="IPR036457">
    <property type="entry name" value="PPM-type-like_dom_sf"/>
</dbReference>